<keyword evidence="3" id="KW-1185">Reference proteome</keyword>
<dbReference type="InterPro" id="IPR048451">
    <property type="entry name" value="YgfZ_barrel"/>
</dbReference>
<dbReference type="InterPro" id="IPR029043">
    <property type="entry name" value="GcvT/YgfZ_C"/>
</dbReference>
<dbReference type="NCBIfam" id="TIGR03317">
    <property type="entry name" value="ygfZ_signature"/>
    <property type="match status" value="1"/>
</dbReference>
<dbReference type="InterPro" id="IPR017703">
    <property type="entry name" value="YgfZ/GCV_T_CS"/>
</dbReference>
<dbReference type="Gene3D" id="2.40.30.160">
    <property type="match status" value="1"/>
</dbReference>
<dbReference type="RefSeq" id="WP_008844923.1">
    <property type="nucleotide sequence ID" value="NZ_BAEN01000049.1"/>
</dbReference>
<dbReference type="OrthoDB" id="9796287at2"/>
<dbReference type="eggNOG" id="COG0354">
    <property type="taxonomic scope" value="Bacteria"/>
</dbReference>
<dbReference type="PANTHER" id="PTHR22602">
    <property type="entry name" value="TRANSFERASE CAF17, MITOCHONDRIAL-RELATED"/>
    <property type="match status" value="1"/>
</dbReference>
<protein>
    <submittedName>
        <fullName evidence="2">tRNA-modifying protein ygfZ</fullName>
    </submittedName>
</protein>
<evidence type="ECO:0000313" key="3">
    <source>
        <dbReference type="Proteomes" id="UP000006334"/>
    </source>
</evidence>
<dbReference type="SUPFAM" id="SSF103025">
    <property type="entry name" value="Folate-binding domain"/>
    <property type="match status" value="1"/>
</dbReference>
<dbReference type="SUPFAM" id="SSF101790">
    <property type="entry name" value="Aminomethyltransferase beta-barrel domain"/>
    <property type="match status" value="1"/>
</dbReference>
<feature type="domain" description="tRNA-modifying protein YgfZ-like beta-barrel" evidence="1">
    <location>
        <begin position="234"/>
        <end position="299"/>
    </location>
</feature>
<dbReference type="NCBIfam" id="NF007110">
    <property type="entry name" value="PRK09559.1"/>
    <property type="match status" value="1"/>
</dbReference>
<evidence type="ECO:0000259" key="1">
    <source>
        <dbReference type="Pfam" id="PF21130"/>
    </source>
</evidence>
<dbReference type="STRING" id="1127673.GLIP_2492"/>
<dbReference type="GO" id="GO:0016226">
    <property type="term" value="P:iron-sulfur cluster assembly"/>
    <property type="evidence" value="ECO:0007669"/>
    <property type="project" value="TreeGrafter"/>
</dbReference>
<organism evidence="2 3">
    <name type="scientific">Aliiglaciecola lipolytica E3</name>
    <dbReference type="NCBI Taxonomy" id="1127673"/>
    <lineage>
        <taxon>Bacteria</taxon>
        <taxon>Pseudomonadati</taxon>
        <taxon>Pseudomonadota</taxon>
        <taxon>Gammaproteobacteria</taxon>
        <taxon>Alteromonadales</taxon>
        <taxon>Alteromonadaceae</taxon>
        <taxon>Aliiglaciecola</taxon>
    </lineage>
</organism>
<sequence>MQSSFSTPDNFSSKLNNLGIISVEGEEAISYLQGKVTNDMNSLTEDQVQLGCHCDFKGKTWNIFHAIKTANGVDLVCHQESIPTSLAELKKYGVFSKADFTDATKDWDFFGVSGKEAENILEEHFGQLPEQHRQVCATQQGKVIRFDTPHIRYLVLAHSKLSQQLQQELTFSDAAEAQWEALDILSGLANIQSATSAEFIPQMMNLQALDAISFNKGCYMGQEVVARTKYLGKNKRAAFILYSEHTNELKAGDILEGKVGENWRRSGTVLRSATLQQGTYALAILPNDATIDQVFRAKEAPDQTFTIKPLPYNID</sequence>
<dbReference type="EMBL" id="BAEN01000049">
    <property type="protein sequence ID" value="GAC15118.1"/>
    <property type="molecule type" value="Genomic_DNA"/>
</dbReference>
<comment type="caution">
    <text evidence="2">The sequence shown here is derived from an EMBL/GenBank/DDBJ whole genome shotgun (WGS) entry which is preliminary data.</text>
</comment>
<name>K6YEP8_9ALTE</name>
<dbReference type="PANTHER" id="PTHR22602:SF0">
    <property type="entry name" value="TRANSFERASE CAF17, MITOCHONDRIAL-RELATED"/>
    <property type="match status" value="1"/>
</dbReference>
<reference evidence="2 3" key="1">
    <citation type="journal article" date="2017" name="Antonie Van Leeuwenhoek">
        <title>Rhizobium rhizosphaerae sp. nov., a novel species isolated from rice rhizosphere.</title>
        <authorList>
            <person name="Zhao J.J."/>
            <person name="Zhang J."/>
            <person name="Zhang R.J."/>
            <person name="Zhang C.W."/>
            <person name="Yin H.Q."/>
            <person name="Zhang X.X."/>
        </authorList>
    </citation>
    <scope>NUCLEOTIDE SEQUENCE [LARGE SCALE GENOMIC DNA]</scope>
    <source>
        <strain evidence="2 3">E3</strain>
    </source>
</reference>
<dbReference type="Gene3D" id="3.30.70.1630">
    <property type="match status" value="1"/>
</dbReference>
<dbReference type="Proteomes" id="UP000006334">
    <property type="component" value="Unassembled WGS sequence"/>
</dbReference>
<dbReference type="Pfam" id="PF21130">
    <property type="entry name" value="YgfZ_barrel"/>
    <property type="match status" value="1"/>
</dbReference>
<dbReference type="InterPro" id="IPR045179">
    <property type="entry name" value="YgfZ/GcvT"/>
</dbReference>
<dbReference type="Gene3D" id="3.30.70.1400">
    <property type="entry name" value="Aminomethyltransferase beta-barrel domains"/>
    <property type="match status" value="1"/>
</dbReference>
<dbReference type="AlphaFoldDB" id="K6YEP8"/>
<gene>
    <name evidence="2" type="ORF">GLIP_2492</name>
</gene>
<evidence type="ECO:0000313" key="2">
    <source>
        <dbReference type="EMBL" id="GAC15118.1"/>
    </source>
</evidence>
<proteinExistence type="predicted"/>
<accession>K6YEP8</accession>